<feature type="region of interest" description="Disordered" evidence="2">
    <location>
        <begin position="571"/>
        <end position="602"/>
    </location>
</feature>
<dbReference type="AlphaFoldDB" id="A0A1X6PD09"/>
<feature type="compositionally biased region" description="Basic residues" evidence="2">
    <location>
        <begin position="1097"/>
        <end position="1106"/>
    </location>
</feature>
<organism evidence="4 5">
    <name type="scientific">Porphyra umbilicalis</name>
    <name type="common">Purple laver</name>
    <name type="synonym">Red alga</name>
    <dbReference type="NCBI Taxonomy" id="2786"/>
    <lineage>
        <taxon>Eukaryota</taxon>
        <taxon>Rhodophyta</taxon>
        <taxon>Bangiophyceae</taxon>
        <taxon>Bangiales</taxon>
        <taxon>Bangiaceae</taxon>
        <taxon>Porphyra</taxon>
    </lineage>
</organism>
<feature type="compositionally biased region" description="Low complexity" evidence="2">
    <location>
        <begin position="17"/>
        <end position="35"/>
    </location>
</feature>
<evidence type="ECO:0000313" key="5">
    <source>
        <dbReference type="Proteomes" id="UP000218209"/>
    </source>
</evidence>
<dbReference type="PROSITE" id="PS50888">
    <property type="entry name" value="BHLH"/>
    <property type="match status" value="1"/>
</dbReference>
<evidence type="ECO:0000256" key="2">
    <source>
        <dbReference type="SAM" id="MobiDB-lite"/>
    </source>
</evidence>
<feature type="compositionally biased region" description="Gly residues" evidence="2">
    <location>
        <begin position="1068"/>
        <end position="1079"/>
    </location>
</feature>
<dbReference type="PANTHER" id="PTHR45725:SF18">
    <property type="entry name" value="ORC1-LIKE AAA ATPASE DOMAIN-CONTAINING PROTEIN"/>
    <property type="match status" value="1"/>
</dbReference>
<evidence type="ECO:0000313" key="4">
    <source>
        <dbReference type="EMBL" id="OSX78757.1"/>
    </source>
</evidence>
<feature type="domain" description="BHLH" evidence="3">
    <location>
        <begin position="597"/>
        <end position="654"/>
    </location>
</feature>
<protein>
    <recommendedName>
        <fullName evidence="3">BHLH domain-containing protein</fullName>
    </recommendedName>
</protein>
<feature type="compositionally biased region" description="Low complexity" evidence="2">
    <location>
        <begin position="776"/>
        <end position="797"/>
    </location>
</feature>
<accession>A0A1X6PD09</accession>
<feature type="region of interest" description="Disordered" evidence="2">
    <location>
        <begin position="395"/>
        <end position="415"/>
    </location>
</feature>
<keyword evidence="1" id="KW-0175">Coiled coil</keyword>
<dbReference type="PANTHER" id="PTHR45725">
    <property type="entry name" value="FORMIN HOMOLOGY 2 FAMILY MEMBER"/>
    <property type="match status" value="1"/>
</dbReference>
<sequence>MPMTRLSAMACTGGEVAGHPAAAHARGGKGSSSRPSPSPPPTGAAATARVETVAKDAQAETARYSVKPSLAGGHLFASDSQSSKSRRFALAASLVTLQRKSKTSSSGCSASVDALRWRLGCTQKSPSNAAFDGRCSPMHARCMLDAISCRADDGEQLATADGNRTNQPGIRREGERRRARASGGWSVGGAEQTRGKTRVGASRQASLAGTPRVVLGPLLYGVTAPCCCSSSRRTCWGARAHTRHGGDVTGGGGGGSGATPTTTGCCAWRLPVTRLLGTPAVAHGPLRFWCGSRFPRAQPSTHAAPWRSATPLLGAIGLSCRACERELSGPLAARTARCSGVPCWERCWCRRCLRVPLSRRSRLPNRASAGARVALVTHTRRAHCWCRPLPPSSPTGAPARVHRGRRRARVPRPADRHAAVGVGAHRSAHAPALAGPAVPARPAPDTGAVWGWVAASAEWEGRRRRRWRRRYQRRSCTPPHAHGRRWSAGGGVWLLAYTRGGRRTCGGRRARQWRVVHARRAAGELLLESRLAVTAASGAAAPRRRTRRPRRRRCGRCGRCRCCLCGSGARQPRDCPDGGPRNPPPPICPRTGAACPAPSERKRELERKRRELISERLLELEAAVGLRPSDADRAGKRIDKEAVLKAALGLVRGHKDSLAGMTATADRAIREAGELRAEKAELRADKAYLRRELDTVREEARRLRADNIALWKTCRARRGATGAAPPRGHWAATLLPPPPSLGASRPWCRPTWPLPRRRRLTACLPAALAAASAVSRVAAGGSTTQRRPPPRRTQSPSFLRTTWCPQSWGLMQRTTTWAPTLRTAHEALGDAEVRGGPCCKVGGVTLGGGGALTTLVSPRRRCRRAGEGIRPAARAGAERWGCRDAPVQRWLLETTSLPPAWRGVGSLWLPLRPWRSLPASVTASTLEPLGLGKRLFPHGRWRRLLPHFVQHNWCPFPCPMYTFFAIGLLPTRPRATSQTNPVVASYMAPTTTTSPHRHPPRSPPTVDRTCAAATASATARPAGACTPAAPPTAAAPPPPPPPHGGHVRQEHVAEHRRPRRRLVSVGSRLGGGGGNGGGRHPAPRVAEDNDEAGARGGRGRNRRRAAATRLHVRAEGAHVDELPGGGPKHRVGDGGSVSARDDDRAGGGIGGPTGAHAVGLVGDAETLLTWSTATIPARADPRRPVTPAHAGGVPDEGHQRPCRRYVAVPLATAPPRSRSGSRPCADKIVLVGRRHSGGLVGHYRPSVSALRVFIGFAALHCSPPVSFTFDSLQAKP</sequence>
<feature type="compositionally biased region" description="Low complexity" evidence="2">
    <location>
        <begin position="1004"/>
        <end position="1027"/>
    </location>
</feature>
<feature type="region of interest" description="Disordered" evidence="2">
    <location>
        <begin position="986"/>
        <end position="1106"/>
    </location>
</feature>
<dbReference type="InterPro" id="IPR051425">
    <property type="entry name" value="Formin_Homology"/>
</dbReference>
<feature type="region of interest" description="Disordered" evidence="2">
    <location>
        <begin position="776"/>
        <end position="798"/>
    </location>
</feature>
<feature type="compositionally biased region" description="Pro residues" evidence="2">
    <location>
        <begin position="1028"/>
        <end position="1043"/>
    </location>
</feature>
<name>A0A1X6PD09_PORUM</name>
<proteinExistence type="predicted"/>
<feature type="region of interest" description="Disordered" evidence="2">
    <location>
        <begin position="1178"/>
        <end position="1201"/>
    </location>
</feature>
<gene>
    <name evidence="4" type="ORF">BU14_0099s0022</name>
</gene>
<evidence type="ECO:0000259" key="3">
    <source>
        <dbReference type="PROSITE" id="PS50888"/>
    </source>
</evidence>
<dbReference type="EMBL" id="KV918805">
    <property type="protein sequence ID" value="OSX78757.1"/>
    <property type="molecule type" value="Genomic_DNA"/>
</dbReference>
<evidence type="ECO:0000256" key="1">
    <source>
        <dbReference type="SAM" id="Coils"/>
    </source>
</evidence>
<dbReference type="Proteomes" id="UP000218209">
    <property type="component" value="Unassembled WGS sequence"/>
</dbReference>
<feature type="region of interest" description="Disordered" evidence="2">
    <location>
        <begin position="1118"/>
        <end position="1151"/>
    </location>
</feature>
<dbReference type="GO" id="GO:0046983">
    <property type="term" value="F:protein dimerization activity"/>
    <property type="evidence" value="ECO:0007669"/>
    <property type="project" value="InterPro"/>
</dbReference>
<keyword evidence="5" id="KW-1185">Reference proteome</keyword>
<feature type="coiled-coil region" evidence="1">
    <location>
        <begin position="665"/>
        <end position="706"/>
    </location>
</feature>
<dbReference type="OrthoDB" id="515493at2759"/>
<reference evidence="4 5" key="1">
    <citation type="submission" date="2017-03" db="EMBL/GenBank/DDBJ databases">
        <title>WGS assembly of Porphyra umbilicalis.</title>
        <authorList>
            <person name="Brawley S.H."/>
            <person name="Blouin N.A."/>
            <person name="Ficko-Blean E."/>
            <person name="Wheeler G.L."/>
            <person name="Lohr M."/>
            <person name="Goodson H.V."/>
            <person name="Jenkins J.W."/>
            <person name="Blaby-Haas C.E."/>
            <person name="Helliwell K.E."/>
            <person name="Chan C."/>
            <person name="Marriage T."/>
            <person name="Bhattacharya D."/>
            <person name="Klein A.S."/>
            <person name="Badis Y."/>
            <person name="Brodie J."/>
            <person name="Cao Y."/>
            <person name="Collen J."/>
            <person name="Dittami S.M."/>
            <person name="Gachon C.M."/>
            <person name="Green B.R."/>
            <person name="Karpowicz S."/>
            <person name="Kim J.W."/>
            <person name="Kudahl U."/>
            <person name="Lin S."/>
            <person name="Michel G."/>
            <person name="Mittag M."/>
            <person name="Olson B.J."/>
            <person name="Pangilinan J."/>
            <person name="Peng Y."/>
            <person name="Qiu H."/>
            <person name="Shu S."/>
            <person name="Singer J.T."/>
            <person name="Smith A.G."/>
            <person name="Sprecher B.N."/>
            <person name="Wagner V."/>
            <person name="Wang W."/>
            <person name="Wang Z.-Y."/>
            <person name="Yan J."/>
            <person name="Yarish C."/>
            <person name="Zoeuner-Riek S."/>
            <person name="Zhuang Y."/>
            <person name="Zou Y."/>
            <person name="Lindquist E.A."/>
            <person name="Grimwood J."/>
            <person name="Barry K."/>
            <person name="Rokhsar D.S."/>
            <person name="Schmutz J."/>
            <person name="Stiller J.W."/>
            <person name="Grossman A.R."/>
            <person name="Prochnik S.E."/>
        </authorList>
    </citation>
    <scope>NUCLEOTIDE SEQUENCE [LARGE SCALE GENOMIC DNA]</scope>
    <source>
        <strain evidence="4">4086291</strain>
    </source>
</reference>
<feature type="compositionally biased region" description="Basic residues" evidence="2">
    <location>
        <begin position="400"/>
        <end position="410"/>
    </location>
</feature>
<feature type="region of interest" description="Disordered" evidence="2">
    <location>
        <begin position="17"/>
        <end position="50"/>
    </location>
</feature>
<feature type="region of interest" description="Disordered" evidence="2">
    <location>
        <begin position="158"/>
        <end position="205"/>
    </location>
</feature>
<dbReference type="InterPro" id="IPR011598">
    <property type="entry name" value="bHLH_dom"/>
</dbReference>